<dbReference type="Proteomes" id="UP000821866">
    <property type="component" value="Chromosome 1"/>
</dbReference>
<feature type="region of interest" description="Disordered" evidence="1">
    <location>
        <begin position="27"/>
        <end position="52"/>
    </location>
</feature>
<reference evidence="2" key="2">
    <citation type="submission" date="2021-09" db="EMBL/GenBank/DDBJ databases">
        <authorList>
            <person name="Jia N."/>
            <person name="Wang J."/>
            <person name="Shi W."/>
            <person name="Du L."/>
            <person name="Sun Y."/>
            <person name="Zhan W."/>
            <person name="Jiang J."/>
            <person name="Wang Q."/>
            <person name="Zhang B."/>
            <person name="Ji P."/>
            <person name="Sakyi L.B."/>
            <person name="Cui X."/>
            <person name="Yuan T."/>
            <person name="Jiang B."/>
            <person name="Yang W."/>
            <person name="Lam T.T.-Y."/>
            <person name="Chang Q."/>
            <person name="Ding S."/>
            <person name="Wang X."/>
            <person name="Zhu J."/>
            <person name="Ruan X."/>
            <person name="Zhao L."/>
            <person name="Wei J."/>
            <person name="Que T."/>
            <person name="Du C."/>
            <person name="Cheng J."/>
            <person name="Dai P."/>
            <person name="Han X."/>
            <person name="Huang E."/>
            <person name="Gao Y."/>
            <person name="Liu J."/>
            <person name="Shao H."/>
            <person name="Ye R."/>
            <person name="Li L."/>
            <person name="Wei W."/>
            <person name="Wang X."/>
            <person name="Wang C."/>
            <person name="Huo Q."/>
            <person name="Li W."/>
            <person name="Guo W."/>
            <person name="Chen H."/>
            <person name="Chen S."/>
            <person name="Zhou L."/>
            <person name="Zhou L."/>
            <person name="Ni X."/>
            <person name="Tian J."/>
            <person name="Zhou Y."/>
            <person name="Sheng Y."/>
            <person name="Liu T."/>
            <person name="Pan Y."/>
            <person name="Xia L."/>
            <person name="Li J."/>
            <person name="Zhao F."/>
            <person name="Cao W."/>
        </authorList>
    </citation>
    <scope>NUCLEOTIDE SEQUENCE</scope>
    <source>
        <strain evidence="2">Rmic-2018</strain>
        <tissue evidence="2">Larvae</tissue>
    </source>
</reference>
<sequence>METWSRESEDGAPLARALVGVRSWRRASPVGQSYADVGDREGTTGRHGIQRQPCAYSQKRRAYALFLRDATVLSPPRFGDNGRRSWRRRPGRPTFAPWTCFLRGGSGLSRPPEQVVDSELLRTLRWTDHLGTDDRPSSGSALFRSCERAQRASKWSETRVKRQRSRWSLRCTEAGPVSSPFRLEADSAASPVRLCSSSAGFGHAFFHCPYATLSPGGSRITGEHDTGETVAAVQVLSAGPGRNYEWGEWHHCPSPTQVQGRASGRCSHVTAEWAKSRDWRRESKGAAAAIVQEGGLTQRPSGQCQGRRAVA</sequence>
<keyword evidence="3" id="KW-1185">Reference proteome</keyword>
<protein>
    <submittedName>
        <fullName evidence="2">Uncharacterized protein</fullName>
    </submittedName>
</protein>
<accession>A0A9J6F0I4</accession>
<proteinExistence type="predicted"/>
<dbReference type="AlphaFoldDB" id="A0A9J6F0I4"/>
<comment type="caution">
    <text evidence="2">The sequence shown here is derived from an EMBL/GenBank/DDBJ whole genome shotgun (WGS) entry which is preliminary data.</text>
</comment>
<evidence type="ECO:0000256" key="1">
    <source>
        <dbReference type="SAM" id="MobiDB-lite"/>
    </source>
</evidence>
<name>A0A9J6F0I4_RHIMP</name>
<dbReference type="EMBL" id="JABSTU010000001">
    <property type="protein sequence ID" value="KAH8039941.1"/>
    <property type="molecule type" value="Genomic_DNA"/>
</dbReference>
<evidence type="ECO:0000313" key="3">
    <source>
        <dbReference type="Proteomes" id="UP000821866"/>
    </source>
</evidence>
<organism evidence="2 3">
    <name type="scientific">Rhipicephalus microplus</name>
    <name type="common">Cattle tick</name>
    <name type="synonym">Boophilus microplus</name>
    <dbReference type="NCBI Taxonomy" id="6941"/>
    <lineage>
        <taxon>Eukaryota</taxon>
        <taxon>Metazoa</taxon>
        <taxon>Ecdysozoa</taxon>
        <taxon>Arthropoda</taxon>
        <taxon>Chelicerata</taxon>
        <taxon>Arachnida</taxon>
        <taxon>Acari</taxon>
        <taxon>Parasitiformes</taxon>
        <taxon>Ixodida</taxon>
        <taxon>Ixodoidea</taxon>
        <taxon>Ixodidae</taxon>
        <taxon>Rhipicephalinae</taxon>
        <taxon>Rhipicephalus</taxon>
        <taxon>Boophilus</taxon>
    </lineage>
</organism>
<gene>
    <name evidence="2" type="ORF">HPB51_009197</name>
</gene>
<evidence type="ECO:0000313" key="2">
    <source>
        <dbReference type="EMBL" id="KAH8039941.1"/>
    </source>
</evidence>
<reference evidence="2" key="1">
    <citation type="journal article" date="2020" name="Cell">
        <title>Large-Scale Comparative Analyses of Tick Genomes Elucidate Their Genetic Diversity and Vector Capacities.</title>
        <authorList>
            <consortium name="Tick Genome and Microbiome Consortium (TIGMIC)"/>
            <person name="Jia N."/>
            <person name="Wang J."/>
            <person name="Shi W."/>
            <person name="Du L."/>
            <person name="Sun Y."/>
            <person name="Zhan W."/>
            <person name="Jiang J.F."/>
            <person name="Wang Q."/>
            <person name="Zhang B."/>
            <person name="Ji P."/>
            <person name="Bell-Sakyi L."/>
            <person name="Cui X.M."/>
            <person name="Yuan T.T."/>
            <person name="Jiang B.G."/>
            <person name="Yang W.F."/>
            <person name="Lam T.T."/>
            <person name="Chang Q.C."/>
            <person name="Ding S.J."/>
            <person name="Wang X.J."/>
            <person name="Zhu J.G."/>
            <person name="Ruan X.D."/>
            <person name="Zhao L."/>
            <person name="Wei J.T."/>
            <person name="Ye R.Z."/>
            <person name="Que T.C."/>
            <person name="Du C.H."/>
            <person name="Zhou Y.H."/>
            <person name="Cheng J.X."/>
            <person name="Dai P.F."/>
            <person name="Guo W.B."/>
            <person name="Han X.H."/>
            <person name="Huang E.J."/>
            <person name="Li L.F."/>
            <person name="Wei W."/>
            <person name="Gao Y.C."/>
            <person name="Liu J.Z."/>
            <person name="Shao H.Z."/>
            <person name="Wang X."/>
            <person name="Wang C.C."/>
            <person name="Yang T.C."/>
            <person name="Huo Q.B."/>
            <person name="Li W."/>
            <person name="Chen H.Y."/>
            <person name="Chen S.E."/>
            <person name="Zhou L.G."/>
            <person name="Ni X.B."/>
            <person name="Tian J.H."/>
            <person name="Sheng Y."/>
            <person name="Liu T."/>
            <person name="Pan Y.S."/>
            <person name="Xia L.Y."/>
            <person name="Li J."/>
            <person name="Zhao F."/>
            <person name="Cao W.C."/>
        </authorList>
    </citation>
    <scope>NUCLEOTIDE SEQUENCE</scope>
    <source>
        <strain evidence="2">Rmic-2018</strain>
    </source>
</reference>